<protein>
    <submittedName>
        <fullName evidence="2">Glycosyl transferase</fullName>
    </submittedName>
    <submittedName>
        <fullName evidence="3">Glycosyltransferase involved in cell wall bisynthesis</fullName>
    </submittedName>
</protein>
<dbReference type="Pfam" id="PF00535">
    <property type="entry name" value="Glycos_transf_2"/>
    <property type="match status" value="1"/>
</dbReference>
<dbReference type="HOGENOM" id="CLU_025996_0_7_10"/>
<dbReference type="OrthoDB" id="9773772at2"/>
<dbReference type="PANTHER" id="PTHR43685">
    <property type="entry name" value="GLYCOSYLTRANSFERASE"/>
    <property type="match status" value="1"/>
</dbReference>
<evidence type="ECO:0000313" key="2">
    <source>
        <dbReference type="EMBL" id="AHW61344.1"/>
    </source>
</evidence>
<dbReference type="RefSeq" id="WP_038563152.1">
    <property type="nucleotide sequence ID" value="NZ_FOHT01000028.1"/>
</dbReference>
<dbReference type="PANTHER" id="PTHR43685:SF2">
    <property type="entry name" value="GLYCOSYLTRANSFERASE 2-LIKE DOMAIN-CONTAINING PROTEIN"/>
    <property type="match status" value="1"/>
</dbReference>
<evidence type="ECO:0000313" key="4">
    <source>
        <dbReference type="Proteomes" id="UP000023772"/>
    </source>
</evidence>
<dbReference type="STRING" id="1168034.FH5T_21685"/>
<evidence type="ECO:0000313" key="5">
    <source>
        <dbReference type="Proteomes" id="UP000181981"/>
    </source>
</evidence>
<proteinExistence type="predicted"/>
<dbReference type="InterPro" id="IPR029044">
    <property type="entry name" value="Nucleotide-diphossugar_trans"/>
</dbReference>
<name>X5DJN6_9BACT</name>
<dbReference type="EMBL" id="CP007451">
    <property type="protein sequence ID" value="AHW61344.1"/>
    <property type="molecule type" value="Genomic_DNA"/>
</dbReference>
<dbReference type="CDD" id="cd00761">
    <property type="entry name" value="Glyco_tranf_GTA_type"/>
    <property type="match status" value="1"/>
</dbReference>
<reference evidence="2 4" key="1">
    <citation type="submission" date="2014-03" db="EMBL/GenBank/DDBJ databases">
        <title>Complete genome sequence of a deeply braunched marine Bacteroidia bacterium Draconibacterium orientale type strain FH5T.</title>
        <authorList>
            <person name="Li X."/>
            <person name="Wang X."/>
            <person name="Xie Z."/>
            <person name="Du Z."/>
            <person name="Chen G."/>
        </authorList>
    </citation>
    <scope>NUCLEOTIDE SEQUENCE [LARGE SCALE GENOMIC DNA]</scope>
    <source>
        <strain evidence="2 4">FH5</strain>
    </source>
</reference>
<dbReference type="InterPro" id="IPR001173">
    <property type="entry name" value="Glyco_trans_2-like"/>
</dbReference>
<dbReference type="Proteomes" id="UP000181981">
    <property type="component" value="Unassembled WGS sequence"/>
</dbReference>
<gene>
    <name evidence="2" type="ORF">FH5T_21685</name>
    <name evidence="3" type="ORF">SAMN05444285_12848</name>
</gene>
<accession>X5DJN6</accession>
<dbReference type="eggNOG" id="COG1216">
    <property type="taxonomic scope" value="Bacteria"/>
</dbReference>
<keyword evidence="3" id="KW-0808">Transferase</keyword>
<dbReference type="EMBL" id="FOHT01000028">
    <property type="protein sequence ID" value="SET91209.1"/>
    <property type="molecule type" value="Genomic_DNA"/>
</dbReference>
<dbReference type="Gene3D" id="3.90.550.10">
    <property type="entry name" value="Spore Coat Polysaccharide Biosynthesis Protein SpsA, Chain A"/>
    <property type="match status" value="1"/>
</dbReference>
<evidence type="ECO:0000313" key="3">
    <source>
        <dbReference type="EMBL" id="SET91209.1"/>
    </source>
</evidence>
<evidence type="ECO:0000259" key="1">
    <source>
        <dbReference type="Pfam" id="PF00535"/>
    </source>
</evidence>
<feature type="domain" description="Glycosyltransferase 2-like" evidence="1">
    <location>
        <begin position="8"/>
        <end position="122"/>
    </location>
</feature>
<dbReference type="GO" id="GO:0044010">
    <property type="term" value="P:single-species biofilm formation"/>
    <property type="evidence" value="ECO:0007669"/>
    <property type="project" value="TreeGrafter"/>
</dbReference>
<sequence length="271" mass="31240">MQTSPLISIIVPCYNQGKYLTECLESIHSQGYDNYEIIVVNDGSTDAYTNQIVRGISHPRIKVLQTENQGVSAARNLGIKNSTGKYILPLDADDKIGTNFIQQAVELLEKNDDVKVVNCQVALFGAKNGMLPLESYSLKKLLARNFIVVSAIFRRSDFDQTQGYNTNMKEGFEDWDFWIALLKNGGAVHTLNDIGFFYRIKRNSRNASLIASREHFRKLRQQIYMNHQDIYSKHLLDPQESFEYELITQSREYRLGVFLLKPIRTLYRLFH</sequence>
<keyword evidence="4" id="KW-1185">Reference proteome</keyword>
<reference evidence="3 5" key="2">
    <citation type="submission" date="2016-10" db="EMBL/GenBank/DDBJ databases">
        <authorList>
            <person name="de Groot N.N."/>
        </authorList>
    </citation>
    <scope>NUCLEOTIDE SEQUENCE [LARGE SCALE GENOMIC DNA]</scope>
    <source>
        <strain evidence="3 5">DSM 25947</strain>
    </source>
</reference>
<dbReference type="SUPFAM" id="SSF53448">
    <property type="entry name" value="Nucleotide-diphospho-sugar transferases"/>
    <property type="match status" value="1"/>
</dbReference>
<dbReference type="KEGG" id="dori:FH5T_21685"/>
<dbReference type="Proteomes" id="UP000023772">
    <property type="component" value="Chromosome"/>
</dbReference>
<dbReference type="InterPro" id="IPR050834">
    <property type="entry name" value="Glycosyltransf_2"/>
</dbReference>
<dbReference type="AlphaFoldDB" id="X5DJN6"/>
<dbReference type="GO" id="GO:0016740">
    <property type="term" value="F:transferase activity"/>
    <property type="evidence" value="ECO:0007669"/>
    <property type="project" value="UniProtKB-KW"/>
</dbReference>
<organism evidence="3 5">
    <name type="scientific">Draconibacterium orientale</name>
    <dbReference type="NCBI Taxonomy" id="1168034"/>
    <lineage>
        <taxon>Bacteria</taxon>
        <taxon>Pseudomonadati</taxon>
        <taxon>Bacteroidota</taxon>
        <taxon>Bacteroidia</taxon>
        <taxon>Marinilabiliales</taxon>
        <taxon>Prolixibacteraceae</taxon>
        <taxon>Draconibacterium</taxon>
    </lineage>
</organism>